<name>X1PHI6_9ZZZZ</name>
<sequence length="43" mass="5364">LEGLELSVELKYEDREGKEVKWPHFFQYSVEKNKWTHLWKDIK</sequence>
<comment type="caution">
    <text evidence="1">The sequence shown here is derived from an EMBL/GenBank/DDBJ whole genome shotgun (WGS) entry which is preliminary data.</text>
</comment>
<evidence type="ECO:0000313" key="1">
    <source>
        <dbReference type="EMBL" id="GAI30354.1"/>
    </source>
</evidence>
<reference evidence="1" key="1">
    <citation type="journal article" date="2014" name="Front. Microbiol.">
        <title>High frequency of phylogenetically diverse reductive dehalogenase-homologous genes in deep subseafloor sedimentary metagenomes.</title>
        <authorList>
            <person name="Kawai M."/>
            <person name="Futagami T."/>
            <person name="Toyoda A."/>
            <person name="Takaki Y."/>
            <person name="Nishi S."/>
            <person name="Hori S."/>
            <person name="Arai W."/>
            <person name="Tsubouchi T."/>
            <person name="Morono Y."/>
            <person name="Uchiyama I."/>
            <person name="Ito T."/>
            <person name="Fujiyama A."/>
            <person name="Inagaki F."/>
            <person name="Takami H."/>
        </authorList>
    </citation>
    <scope>NUCLEOTIDE SEQUENCE</scope>
    <source>
        <strain evidence="1">Expedition CK06-06</strain>
    </source>
</reference>
<gene>
    <name evidence="1" type="ORF">S06H3_26633</name>
</gene>
<accession>X1PHI6</accession>
<feature type="non-terminal residue" evidence="1">
    <location>
        <position position="1"/>
    </location>
</feature>
<protein>
    <submittedName>
        <fullName evidence="1">Uncharacterized protein</fullName>
    </submittedName>
</protein>
<dbReference type="EMBL" id="BARV01015409">
    <property type="protein sequence ID" value="GAI30354.1"/>
    <property type="molecule type" value="Genomic_DNA"/>
</dbReference>
<dbReference type="AlphaFoldDB" id="X1PHI6"/>
<proteinExistence type="predicted"/>
<organism evidence="1">
    <name type="scientific">marine sediment metagenome</name>
    <dbReference type="NCBI Taxonomy" id="412755"/>
    <lineage>
        <taxon>unclassified sequences</taxon>
        <taxon>metagenomes</taxon>
        <taxon>ecological metagenomes</taxon>
    </lineage>
</organism>